<dbReference type="Proteomes" id="UP000247702">
    <property type="component" value="Unassembled WGS sequence"/>
</dbReference>
<feature type="coiled-coil region" evidence="1">
    <location>
        <begin position="60"/>
        <end position="87"/>
    </location>
</feature>
<protein>
    <submittedName>
        <fullName evidence="2">Uncharacterized protein</fullName>
    </submittedName>
</protein>
<dbReference type="AlphaFoldDB" id="A0A2Z6RGI7"/>
<comment type="caution">
    <text evidence="2">The sequence shown here is derived from an EMBL/GenBank/DDBJ whole genome shotgun (WGS) entry which is preliminary data.</text>
</comment>
<proteinExistence type="predicted"/>
<accession>A0A2Z6RGI7</accession>
<organism evidence="2 3">
    <name type="scientific">Rhizophagus clarus</name>
    <dbReference type="NCBI Taxonomy" id="94130"/>
    <lineage>
        <taxon>Eukaryota</taxon>
        <taxon>Fungi</taxon>
        <taxon>Fungi incertae sedis</taxon>
        <taxon>Mucoromycota</taxon>
        <taxon>Glomeromycotina</taxon>
        <taxon>Glomeromycetes</taxon>
        <taxon>Glomerales</taxon>
        <taxon>Glomeraceae</taxon>
        <taxon>Rhizophagus</taxon>
    </lineage>
</organism>
<evidence type="ECO:0000313" key="2">
    <source>
        <dbReference type="EMBL" id="GBB91626.1"/>
    </source>
</evidence>
<keyword evidence="1" id="KW-0175">Coiled coil</keyword>
<reference evidence="2 3" key="1">
    <citation type="submission" date="2017-11" db="EMBL/GenBank/DDBJ databases">
        <title>The genome of Rhizophagus clarus HR1 reveals common genetic basis of auxotrophy among arbuscular mycorrhizal fungi.</title>
        <authorList>
            <person name="Kobayashi Y."/>
        </authorList>
    </citation>
    <scope>NUCLEOTIDE SEQUENCE [LARGE SCALE GENOMIC DNA]</scope>
    <source>
        <strain evidence="2 3">HR1</strain>
    </source>
</reference>
<evidence type="ECO:0000256" key="1">
    <source>
        <dbReference type="SAM" id="Coils"/>
    </source>
</evidence>
<evidence type="ECO:0000313" key="3">
    <source>
        <dbReference type="Proteomes" id="UP000247702"/>
    </source>
</evidence>
<gene>
    <name evidence="2" type="ORF">RclHR1_00190039</name>
</gene>
<keyword evidence="3" id="KW-1185">Reference proteome</keyword>
<name>A0A2Z6RGI7_9GLOM</name>
<sequence>MNANIKLEFSNLKSKHFTLQETYKEYMPNKVKNNNEFKIDILHKIIGKQFEITNDTFSLMEKVIVKLDDMEVELKDTKVELKNTKVELRNTKEYKS</sequence>
<dbReference type="EMBL" id="BEXD01001001">
    <property type="protein sequence ID" value="GBB91626.1"/>
    <property type="molecule type" value="Genomic_DNA"/>
</dbReference>